<evidence type="ECO:0000313" key="1">
    <source>
        <dbReference type="EMBL" id="PSL00419.1"/>
    </source>
</evidence>
<keyword evidence="2" id="KW-1185">Reference proteome</keyword>
<comment type="caution">
    <text evidence="1">The sequence shown here is derived from an EMBL/GenBank/DDBJ whole genome shotgun (WGS) entry which is preliminary data.</text>
</comment>
<dbReference type="RefSeq" id="WP_106538849.1">
    <property type="nucleotide sequence ID" value="NZ_PYGE01000016.1"/>
</dbReference>
<dbReference type="EMBL" id="PYGE01000016">
    <property type="protein sequence ID" value="PSL00419.1"/>
    <property type="molecule type" value="Genomic_DNA"/>
</dbReference>
<organism evidence="1 2">
    <name type="scientific">Haloactinopolyspora alba</name>
    <dbReference type="NCBI Taxonomy" id="648780"/>
    <lineage>
        <taxon>Bacteria</taxon>
        <taxon>Bacillati</taxon>
        <taxon>Actinomycetota</taxon>
        <taxon>Actinomycetes</taxon>
        <taxon>Jiangellales</taxon>
        <taxon>Jiangellaceae</taxon>
        <taxon>Haloactinopolyspora</taxon>
    </lineage>
</organism>
<proteinExistence type="predicted"/>
<evidence type="ECO:0000313" key="2">
    <source>
        <dbReference type="Proteomes" id="UP000243528"/>
    </source>
</evidence>
<dbReference type="Proteomes" id="UP000243528">
    <property type="component" value="Unassembled WGS sequence"/>
</dbReference>
<accession>A0A2P8DT94</accession>
<sequence>MAGAAADAVDEATFECSSLYPTLYGWWDIVADVFAQQPRAREPHTNPRGSACCAATADHRCRRFRRRPRPRPT</sequence>
<protein>
    <submittedName>
        <fullName evidence="1">Uncharacterized protein</fullName>
    </submittedName>
</protein>
<dbReference type="AlphaFoldDB" id="A0A2P8DT94"/>
<reference evidence="1 2" key="1">
    <citation type="submission" date="2018-03" db="EMBL/GenBank/DDBJ databases">
        <title>Genomic Encyclopedia of Archaeal and Bacterial Type Strains, Phase II (KMG-II): from individual species to whole genera.</title>
        <authorList>
            <person name="Goeker M."/>
        </authorList>
    </citation>
    <scope>NUCLEOTIDE SEQUENCE [LARGE SCALE GENOMIC DNA]</scope>
    <source>
        <strain evidence="1 2">DSM 45211</strain>
    </source>
</reference>
<gene>
    <name evidence="1" type="ORF">CLV30_11679</name>
</gene>
<name>A0A2P8DT94_9ACTN</name>